<protein>
    <submittedName>
        <fullName evidence="1">Uncharacterized protein</fullName>
    </submittedName>
</protein>
<dbReference type="Proteomes" id="UP001480595">
    <property type="component" value="Unassembled WGS sequence"/>
</dbReference>
<keyword evidence="2" id="KW-1185">Reference proteome</keyword>
<proteinExistence type="predicted"/>
<evidence type="ECO:0000313" key="2">
    <source>
        <dbReference type="Proteomes" id="UP001480595"/>
    </source>
</evidence>
<dbReference type="Gene3D" id="1.20.120.20">
    <property type="entry name" value="Apolipoprotein"/>
    <property type="match status" value="1"/>
</dbReference>
<name>A0ABR1VYG0_9PEZI</name>
<comment type="caution">
    <text evidence="1">The sequence shown here is derived from an EMBL/GenBank/DDBJ whole genome shotgun (WGS) entry which is preliminary data.</text>
</comment>
<sequence>MMKLPEELREEMAVRIGATKNDITTSMVAFTKQMNETLDDTKKEVKDRVDGYNPRLNRLEKKTNNIDATVRELDKKVDKKIKAAQNEAQKDRGVDIKAEVKEEVNECLRGFGAYLTEYFANDSAPARGGGAGVSVSAGVSVMASASANANVRGLVPRRPFGLAPTAAAVGPAALPMAALPVAAGGGHAAAASADPTTGPALAASRAPAAGPVAAAAGRASAVPDVDEQGYHTLMKTIKFNDVNHLVQLAKLDNFSIARRCTMFTDMKFNLYTIDYVVHSGLGTNLLRHVDLSQLRLLRMKIDPRVMLHDDQVRYTAWERQWKPPAYVYDLGELFLRKKSARTPYHIASHLTAYNLLLEVSCSSRRVWIVMSPQHELTRKREGAVRDSNCAFNGLEFARLAVVAHDVAELQFDRPDFLPSAAGFEAAHRLVLESLCPGLPLVDFNKNISLKLMCADLA</sequence>
<dbReference type="GeneID" id="92087997"/>
<evidence type="ECO:0000313" key="1">
    <source>
        <dbReference type="EMBL" id="KAK8076253.1"/>
    </source>
</evidence>
<accession>A0ABR1VYG0</accession>
<dbReference type="EMBL" id="JAQQWL010000004">
    <property type="protein sequence ID" value="KAK8076253.1"/>
    <property type="molecule type" value="Genomic_DNA"/>
</dbReference>
<dbReference type="RefSeq" id="XP_066719212.1">
    <property type="nucleotide sequence ID" value="XM_066854934.1"/>
</dbReference>
<reference evidence="1 2" key="1">
    <citation type="submission" date="2023-01" db="EMBL/GenBank/DDBJ databases">
        <title>Analysis of 21 Apiospora genomes using comparative genomics revels a genus with tremendous synthesis potential of carbohydrate active enzymes and secondary metabolites.</title>
        <authorList>
            <person name="Sorensen T."/>
        </authorList>
    </citation>
    <scope>NUCLEOTIDE SEQUENCE [LARGE SCALE GENOMIC DNA]</scope>
    <source>
        <strain evidence="1 2">CBS 135458</strain>
    </source>
</reference>
<organism evidence="1 2">
    <name type="scientific">Apiospora phragmitis</name>
    <dbReference type="NCBI Taxonomy" id="2905665"/>
    <lineage>
        <taxon>Eukaryota</taxon>
        <taxon>Fungi</taxon>
        <taxon>Dikarya</taxon>
        <taxon>Ascomycota</taxon>
        <taxon>Pezizomycotina</taxon>
        <taxon>Sordariomycetes</taxon>
        <taxon>Xylariomycetidae</taxon>
        <taxon>Amphisphaeriales</taxon>
        <taxon>Apiosporaceae</taxon>
        <taxon>Apiospora</taxon>
    </lineage>
</organism>
<gene>
    <name evidence="1" type="ORF">PG994_003525</name>
</gene>